<reference evidence="4" key="1">
    <citation type="journal article" date="2019" name="Int. J. Syst. Evol. Microbiol.">
        <title>The Global Catalogue of Microorganisms (GCM) 10K type strain sequencing project: providing services to taxonomists for standard genome sequencing and annotation.</title>
        <authorList>
            <consortium name="The Broad Institute Genomics Platform"/>
            <consortium name="The Broad Institute Genome Sequencing Center for Infectious Disease"/>
            <person name="Wu L."/>
            <person name="Ma J."/>
        </authorList>
    </citation>
    <scope>NUCLEOTIDE SEQUENCE [LARGE SCALE GENOMIC DNA]</scope>
    <source>
        <strain evidence="4">JCM 16242</strain>
    </source>
</reference>
<dbReference type="Proteomes" id="UP001500657">
    <property type="component" value="Unassembled WGS sequence"/>
</dbReference>
<evidence type="ECO:0000313" key="3">
    <source>
        <dbReference type="EMBL" id="GAA0255989.1"/>
    </source>
</evidence>
<feature type="chain" id="PRO_5045832276" description="Protein refolding chaperone Spy/CpxP family" evidence="2">
    <location>
        <begin position="25"/>
        <end position="172"/>
    </location>
</feature>
<dbReference type="RefSeq" id="WP_343882768.1">
    <property type="nucleotide sequence ID" value="NZ_BAAAFO010000003.1"/>
</dbReference>
<feature type="region of interest" description="Disordered" evidence="1">
    <location>
        <begin position="153"/>
        <end position="172"/>
    </location>
</feature>
<evidence type="ECO:0000256" key="2">
    <source>
        <dbReference type="SAM" id="SignalP"/>
    </source>
</evidence>
<gene>
    <name evidence="3" type="ORF">GCM10009126_21440</name>
</gene>
<sequence>MHRKTLLASALTVLMAGTASFAIAQNATAPTTAPQATAPQSAGKMHDARGMHHGMRGHGMQRHGFDRDRAGVIGDLRQLERLYLESGRSKELTALYNDVLAKSQNPRVRNYVYHHLARLQARPVNVDQAIATLRKGLDESLANDAKMQAAKEKMRAEWQSRHAKGATPTTAR</sequence>
<keyword evidence="2" id="KW-0732">Signal</keyword>
<feature type="signal peptide" evidence="2">
    <location>
        <begin position="1"/>
        <end position="24"/>
    </location>
</feature>
<evidence type="ECO:0008006" key="5">
    <source>
        <dbReference type="Google" id="ProtNLM"/>
    </source>
</evidence>
<comment type="caution">
    <text evidence="3">The sequence shown here is derived from an EMBL/GenBank/DDBJ whole genome shotgun (WGS) entry which is preliminary data.</text>
</comment>
<organism evidence="3 4">
    <name type="scientific">Rhodanobacter caeni</name>
    <dbReference type="NCBI Taxonomy" id="657654"/>
    <lineage>
        <taxon>Bacteria</taxon>
        <taxon>Pseudomonadati</taxon>
        <taxon>Pseudomonadota</taxon>
        <taxon>Gammaproteobacteria</taxon>
        <taxon>Lysobacterales</taxon>
        <taxon>Rhodanobacteraceae</taxon>
        <taxon>Rhodanobacter</taxon>
    </lineage>
</organism>
<evidence type="ECO:0000313" key="4">
    <source>
        <dbReference type="Proteomes" id="UP001500657"/>
    </source>
</evidence>
<evidence type="ECO:0000256" key="1">
    <source>
        <dbReference type="SAM" id="MobiDB-lite"/>
    </source>
</evidence>
<dbReference type="EMBL" id="BAAAFO010000003">
    <property type="protein sequence ID" value="GAA0255989.1"/>
    <property type="molecule type" value="Genomic_DNA"/>
</dbReference>
<proteinExistence type="predicted"/>
<name>A0ABP3E8R2_9GAMM</name>
<accession>A0ABP3E8R2</accession>
<protein>
    <recommendedName>
        <fullName evidence="5">Protein refolding chaperone Spy/CpxP family</fullName>
    </recommendedName>
</protein>
<keyword evidence="4" id="KW-1185">Reference proteome</keyword>